<organism evidence="1 2">
    <name type="scientific">Actinoplanes cyaneus</name>
    <dbReference type="NCBI Taxonomy" id="52696"/>
    <lineage>
        <taxon>Bacteria</taxon>
        <taxon>Bacillati</taxon>
        <taxon>Actinomycetota</taxon>
        <taxon>Actinomycetes</taxon>
        <taxon>Micromonosporales</taxon>
        <taxon>Micromonosporaceae</taxon>
        <taxon>Actinoplanes</taxon>
    </lineage>
</organism>
<comment type="caution">
    <text evidence="1">The sequence shown here is derived from an EMBL/GenBank/DDBJ whole genome shotgun (WGS) entry which is preliminary data.</text>
</comment>
<evidence type="ECO:0000313" key="2">
    <source>
        <dbReference type="Proteomes" id="UP000619479"/>
    </source>
</evidence>
<dbReference type="RefSeq" id="WP_203752589.1">
    <property type="nucleotide sequence ID" value="NZ_BAAAUC010000020.1"/>
</dbReference>
<keyword evidence="2" id="KW-1185">Reference proteome</keyword>
<evidence type="ECO:0000313" key="1">
    <source>
        <dbReference type="EMBL" id="GID69762.1"/>
    </source>
</evidence>
<protein>
    <submittedName>
        <fullName evidence="1">Uncharacterized protein</fullName>
    </submittedName>
</protein>
<dbReference type="EMBL" id="BOMH01000066">
    <property type="protein sequence ID" value="GID69762.1"/>
    <property type="molecule type" value="Genomic_DNA"/>
</dbReference>
<reference evidence="1" key="1">
    <citation type="submission" date="2021-01" db="EMBL/GenBank/DDBJ databases">
        <title>Whole genome shotgun sequence of Actinoplanes cyaneus NBRC 14990.</title>
        <authorList>
            <person name="Komaki H."/>
            <person name="Tamura T."/>
        </authorList>
    </citation>
    <scope>NUCLEOTIDE SEQUENCE</scope>
    <source>
        <strain evidence="1">NBRC 14990</strain>
    </source>
</reference>
<gene>
    <name evidence="1" type="ORF">Acy02nite_76430</name>
</gene>
<dbReference type="AlphaFoldDB" id="A0A919IR54"/>
<dbReference type="Proteomes" id="UP000619479">
    <property type="component" value="Unassembled WGS sequence"/>
</dbReference>
<accession>A0A919IR54</accession>
<proteinExistence type="predicted"/>
<sequence>MTGVGVSDAFFELEGACVHSIRFIFAAQVDYPYAAARLADDNPPESLFRRVQAASAPPARSGKPWQTGLTLNGAAFDPSAPLDHYNDVNFVTGIDNLDAPSPETIVLDHWFEIPRAPRTVAWSWDEPRRYLLSFPYWQPISGPGDTASQNVDYSAVLRLNWTKPPASSWVAVSFDAFWPSERDSAEVLIPLHACDSLCPR</sequence>
<name>A0A919IR54_9ACTN</name>